<dbReference type="GO" id="GO:0003677">
    <property type="term" value="F:DNA binding"/>
    <property type="evidence" value="ECO:0007669"/>
    <property type="project" value="UniProtKB-KW"/>
</dbReference>
<dbReference type="SMART" id="SM00347">
    <property type="entry name" value="HTH_MARR"/>
    <property type="match status" value="1"/>
</dbReference>
<keyword evidence="3" id="KW-0238">DNA-binding</keyword>
<gene>
    <name evidence="2" type="ORF">BHE16_10025</name>
    <name evidence="3" type="ORF">HD598_001868</name>
</gene>
<protein>
    <submittedName>
        <fullName evidence="3">DNA-binding MarR family transcriptional regulator</fullName>
    </submittedName>
</protein>
<name>A0A1L2ZQI3_9MICC</name>
<dbReference type="Proteomes" id="UP000183530">
    <property type="component" value="Chromosome"/>
</dbReference>
<evidence type="ECO:0000313" key="5">
    <source>
        <dbReference type="Proteomes" id="UP000580797"/>
    </source>
</evidence>
<dbReference type="PRINTS" id="PR00598">
    <property type="entry name" value="HTHMARR"/>
</dbReference>
<dbReference type="Pfam" id="PF01047">
    <property type="entry name" value="MarR"/>
    <property type="match status" value="1"/>
</dbReference>
<dbReference type="GO" id="GO:0003700">
    <property type="term" value="F:DNA-binding transcription factor activity"/>
    <property type="evidence" value="ECO:0007669"/>
    <property type="project" value="InterPro"/>
</dbReference>
<dbReference type="AlphaFoldDB" id="A0A1L2ZQI3"/>
<dbReference type="InterPro" id="IPR000835">
    <property type="entry name" value="HTH_MarR-typ"/>
</dbReference>
<accession>A0A1L2ZQI3</accession>
<dbReference type="STRING" id="556325.BHE16_10025"/>
<dbReference type="PROSITE" id="PS50995">
    <property type="entry name" value="HTH_MARR_2"/>
    <property type="match status" value="1"/>
</dbReference>
<dbReference type="RefSeq" id="WP_071894740.1">
    <property type="nucleotide sequence ID" value="NZ_BAAARH010000002.1"/>
</dbReference>
<sequence>MTQVPLETDLDRLSRSPLSEEVTFLIARVSSLANAKANASLRELGLKVRSYSVLNLAASDLNPTQRELAHMLSLDPSQIVALVDELENAGLILREQDPRDRRQKVITATVEGEALLAEARERTQAAQAESLAPLTPEEQLAFRETMLRLAFNE</sequence>
<evidence type="ECO:0000313" key="3">
    <source>
        <dbReference type="EMBL" id="MBB5513181.1"/>
    </source>
</evidence>
<dbReference type="SUPFAM" id="SSF46785">
    <property type="entry name" value="Winged helix' DNA-binding domain"/>
    <property type="match status" value="1"/>
</dbReference>
<keyword evidence="4" id="KW-1185">Reference proteome</keyword>
<dbReference type="KEGG" id="nae:BHE16_10025"/>
<evidence type="ECO:0000313" key="4">
    <source>
        <dbReference type="Proteomes" id="UP000183530"/>
    </source>
</evidence>
<dbReference type="EMBL" id="CP018135">
    <property type="protein sequence ID" value="APF41272.1"/>
    <property type="molecule type" value="Genomic_DNA"/>
</dbReference>
<dbReference type="PANTHER" id="PTHR33164">
    <property type="entry name" value="TRANSCRIPTIONAL REGULATOR, MARR FAMILY"/>
    <property type="match status" value="1"/>
</dbReference>
<reference evidence="2 4" key="1">
    <citation type="submission" date="2016-11" db="EMBL/GenBank/DDBJ databases">
        <title>Genome sequencing of Zhihengliuella aestuarii B18 antagonistic to Plasmodiophora brassicae.</title>
        <authorList>
            <person name="Luo Y."/>
        </authorList>
    </citation>
    <scope>NUCLEOTIDE SEQUENCE [LARGE SCALE GENOMIC DNA]</scope>
    <source>
        <strain evidence="2 4">B18</strain>
    </source>
</reference>
<reference evidence="3 5" key="2">
    <citation type="submission" date="2020-08" db="EMBL/GenBank/DDBJ databases">
        <title>Sequencing the genomes of 1000 actinobacteria strains.</title>
        <authorList>
            <person name="Klenk H.-P."/>
        </authorList>
    </citation>
    <scope>NUCLEOTIDE SEQUENCE [LARGE SCALE GENOMIC DNA]</scope>
    <source>
        <strain evidence="3 5">DSM 105783</strain>
    </source>
</reference>
<dbReference type="Gene3D" id="1.10.10.10">
    <property type="entry name" value="Winged helix-like DNA-binding domain superfamily/Winged helix DNA-binding domain"/>
    <property type="match status" value="1"/>
</dbReference>
<evidence type="ECO:0000259" key="1">
    <source>
        <dbReference type="PROSITE" id="PS50995"/>
    </source>
</evidence>
<dbReference type="PANTHER" id="PTHR33164:SF43">
    <property type="entry name" value="HTH-TYPE TRANSCRIPTIONAL REPRESSOR YETL"/>
    <property type="match status" value="1"/>
</dbReference>
<feature type="domain" description="HTH marR-type" evidence="1">
    <location>
        <begin position="19"/>
        <end position="151"/>
    </location>
</feature>
<dbReference type="InterPro" id="IPR036390">
    <property type="entry name" value="WH_DNA-bd_sf"/>
</dbReference>
<proteinExistence type="predicted"/>
<dbReference type="Proteomes" id="UP000580797">
    <property type="component" value="Unassembled WGS sequence"/>
</dbReference>
<dbReference type="InterPro" id="IPR036388">
    <property type="entry name" value="WH-like_DNA-bd_sf"/>
</dbReference>
<dbReference type="InterPro" id="IPR039422">
    <property type="entry name" value="MarR/SlyA-like"/>
</dbReference>
<organism evidence="2 4">
    <name type="scientific">Neomicrococcus aestuarii</name>
    <dbReference type="NCBI Taxonomy" id="556325"/>
    <lineage>
        <taxon>Bacteria</taxon>
        <taxon>Bacillati</taxon>
        <taxon>Actinomycetota</taxon>
        <taxon>Actinomycetes</taxon>
        <taxon>Micrococcales</taxon>
        <taxon>Micrococcaceae</taxon>
        <taxon>Neomicrococcus</taxon>
    </lineage>
</organism>
<dbReference type="EMBL" id="JACHDR010000001">
    <property type="protein sequence ID" value="MBB5513181.1"/>
    <property type="molecule type" value="Genomic_DNA"/>
</dbReference>
<dbReference type="GO" id="GO:0006950">
    <property type="term" value="P:response to stress"/>
    <property type="evidence" value="ECO:0007669"/>
    <property type="project" value="TreeGrafter"/>
</dbReference>
<dbReference type="OrthoDB" id="8635520at2"/>
<evidence type="ECO:0000313" key="2">
    <source>
        <dbReference type="EMBL" id="APF41272.1"/>
    </source>
</evidence>